<dbReference type="SUPFAM" id="SSF56059">
    <property type="entry name" value="Glutathione synthetase ATP-binding domain-like"/>
    <property type="match status" value="1"/>
</dbReference>
<comment type="caution">
    <text evidence="1">The sequence shown here is derived from an EMBL/GenBank/DDBJ whole genome shotgun (WGS) entry which is preliminary data.</text>
</comment>
<dbReference type="RefSeq" id="WP_223825556.1">
    <property type="nucleotide sequence ID" value="NZ_BMFF01000010.1"/>
</dbReference>
<sequence>MGNDQNQMIQRLNSECFCISLDQQALRYALASETRTPDLFELLQERCPTIFAAQPVFVSPAHMARMQELIAAIESVIALPAYREEIDAQAPAKSRHASGARGVFMGYDFHVAQDSFGLIEINTNAGGAMLNALMARAQRACCPEVAGLIPPPALADQFETDIVAMFQREWALAGKKSRLATIAIVDADPQSQYLYPEFLLFKHLFERNGIKTVITDPGELELRAGQLWHAGLPIDLVYNRLTDFLLESPSHAHLREAYLSDAALLTPDPQAHALYADKRNLILLSDEEHLKRLGVPEQTRKILLAGIPHTQHVHRDKEDLLWAQRKQLFFKPAAGYGSRAAYRGDKLTRRVWEEILAGDYVAQALITPGERMLSDSESQQTLKFDLRNYVYAGQVQWVAARLYQGQTTNFRTPGGGFAPVYPGPESGGEFG</sequence>
<dbReference type="Proteomes" id="UP000638188">
    <property type="component" value="Unassembled WGS sequence"/>
</dbReference>
<dbReference type="EMBL" id="BMFF01000010">
    <property type="protein sequence ID" value="GGD12405.1"/>
    <property type="molecule type" value="Genomic_DNA"/>
</dbReference>
<evidence type="ECO:0000313" key="1">
    <source>
        <dbReference type="EMBL" id="GGD12405.1"/>
    </source>
</evidence>
<evidence type="ECO:0000313" key="2">
    <source>
        <dbReference type="Proteomes" id="UP000638188"/>
    </source>
</evidence>
<proteinExistence type="predicted"/>
<protein>
    <recommendedName>
        <fullName evidence="3">Circularly permuted type 2 ATP-grasp protein</fullName>
    </recommendedName>
</protein>
<accession>A0ABQ1Q4X9</accession>
<name>A0ABQ1Q4X9_9GAMM</name>
<evidence type="ECO:0008006" key="3">
    <source>
        <dbReference type="Google" id="ProtNLM"/>
    </source>
</evidence>
<gene>
    <name evidence="1" type="ORF">GCM10007418_34190</name>
</gene>
<keyword evidence="2" id="KW-1185">Reference proteome</keyword>
<organism evidence="1 2">
    <name type="scientific">Halopseudomonas salina</name>
    <dbReference type="NCBI Taxonomy" id="1323744"/>
    <lineage>
        <taxon>Bacteria</taxon>
        <taxon>Pseudomonadati</taxon>
        <taxon>Pseudomonadota</taxon>
        <taxon>Gammaproteobacteria</taxon>
        <taxon>Pseudomonadales</taxon>
        <taxon>Pseudomonadaceae</taxon>
        <taxon>Halopseudomonas</taxon>
    </lineage>
</organism>
<reference evidence="2" key="1">
    <citation type="journal article" date="2019" name="Int. J. Syst. Evol. Microbiol.">
        <title>The Global Catalogue of Microorganisms (GCM) 10K type strain sequencing project: providing services to taxonomists for standard genome sequencing and annotation.</title>
        <authorList>
            <consortium name="The Broad Institute Genomics Platform"/>
            <consortium name="The Broad Institute Genome Sequencing Center for Infectious Disease"/>
            <person name="Wu L."/>
            <person name="Ma J."/>
        </authorList>
    </citation>
    <scope>NUCLEOTIDE SEQUENCE [LARGE SCALE GENOMIC DNA]</scope>
    <source>
        <strain evidence="2">CGMCC 1.12482</strain>
    </source>
</reference>